<proteinExistence type="predicted"/>
<name>A0A0A5GQ78_9BACI</name>
<feature type="compositionally biased region" description="Basic and acidic residues" evidence="1">
    <location>
        <begin position="580"/>
        <end position="599"/>
    </location>
</feature>
<evidence type="ECO:0000256" key="1">
    <source>
        <dbReference type="SAM" id="MobiDB-lite"/>
    </source>
</evidence>
<protein>
    <submittedName>
        <fullName evidence="2">Uncharacterized protein</fullName>
    </submittedName>
</protein>
<dbReference type="STRING" id="1385510.GCA_000425205_01310"/>
<dbReference type="eggNOG" id="ENOG502Z7RX">
    <property type="taxonomic scope" value="Bacteria"/>
</dbReference>
<dbReference type="RefSeq" id="WP_026799759.1">
    <property type="nucleotide sequence ID" value="NZ_AULI01000005.1"/>
</dbReference>
<keyword evidence="3" id="KW-1185">Reference proteome</keyword>
<comment type="caution">
    <text evidence="2">The sequence shown here is derived from an EMBL/GenBank/DDBJ whole genome shotgun (WGS) entry which is preliminary data.</text>
</comment>
<evidence type="ECO:0000313" key="2">
    <source>
        <dbReference type="EMBL" id="KGX93330.1"/>
    </source>
</evidence>
<sequence length="599" mass="66079">MISKTAAQVMEALRPAQTQSKPLMNLKTGQFIEAKVVKLYPGQRADIMVGTERLHAQLEAALDVQKRYLFQVKQDAPTPQLNVITSTSAASPAKELLQQLHTTSSARKEQFVQTLLNHQVPINAKEVNRALTILDQEGFTAKGKEAMTTLLTRKLPVTEGVFQALLTRVKGEGATPSMTSQVQQLHSSSSQPLQQLLHQLSGRTTHEIPRVVTAALTGTHSDEALSLLQKVNLIPKEGGREAVKSYVQHLSRNVESGNQISAVMKEAVSKQLPFTNKGSQQLALWANGVERLQENTSSSLKEGMIKLTNVLLQPSTLMKLEGAFPSVPVRENLTTLAKALQNETPLQESVRTELVQFGRALRNELSEQLTKQEIKLALQWIASAESSAPLGKEGALAKLKSAFLFSGFDHEFEASKATDPMKAPQADSSVKAALLYALQENGGANGERIQSLLHQVTGMQLSLQEQHVSTHMHVQFPGEWLGLTEDVEFDVEGRKKEDGTIDPDYCHILFYLHLDQLKETVVDMHVQNRTVRLNIYVSNEAPSQQIEPLKETLKNGLHDLGYTLSGVLIKPVESSAEAAGRQEQKRPFAKREGGLDFRI</sequence>
<dbReference type="EMBL" id="AVPE01000003">
    <property type="protein sequence ID" value="KGX93330.1"/>
    <property type="molecule type" value="Genomic_DNA"/>
</dbReference>
<evidence type="ECO:0000313" key="3">
    <source>
        <dbReference type="Proteomes" id="UP000030528"/>
    </source>
</evidence>
<reference evidence="2 3" key="1">
    <citation type="submission" date="2013-08" db="EMBL/GenBank/DDBJ databases">
        <authorList>
            <person name="Huang J."/>
            <person name="Wang G."/>
        </authorList>
    </citation>
    <scope>NUCLEOTIDE SEQUENCE [LARGE SCALE GENOMIC DNA]</scope>
    <source>
        <strain evidence="2 3">JSM 076056</strain>
    </source>
</reference>
<organism evidence="2 3">
    <name type="scientific">Pontibacillus halophilus JSM 076056 = DSM 19796</name>
    <dbReference type="NCBI Taxonomy" id="1385510"/>
    <lineage>
        <taxon>Bacteria</taxon>
        <taxon>Bacillati</taxon>
        <taxon>Bacillota</taxon>
        <taxon>Bacilli</taxon>
        <taxon>Bacillales</taxon>
        <taxon>Bacillaceae</taxon>
        <taxon>Pontibacillus</taxon>
    </lineage>
</organism>
<accession>A0A0A5GQ78</accession>
<feature type="region of interest" description="Disordered" evidence="1">
    <location>
        <begin position="576"/>
        <end position="599"/>
    </location>
</feature>
<dbReference type="Proteomes" id="UP000030528">
    <property type="component" value="Unassembled WGS sequence"/>
</dbReference>
<gene>
    <name evidence="2" type="ORF">N781_12295</name>
</gene>
<dbReference type="AlphaFoldDB" id="A0A0A5GQ78"/>
<dbReference type="OrthoDB" id="2351076at2"/>